<sequence>MSTHLSRHMRQALSPLKSPTALTLHQTASSLSRRIYASFGIRTPAANAAPILWRTVSQCLGGTATLYRLSKRLAAVLSLPLVLHRSLAPKLTQFKAWDPATHRFDSVAPEVAFLATSVIVLKMVYGLDTKTRAACDSADPAADMPCEEDFLALLKKLGEADASCADFDSTRKIHFEDLDVDAIDDYLAFCDRALSGPTKEQDVLDRFFPLQGLSKPARIIAPVMSQPRLALVRADHQTLRPGEEYALHHSDSTEECSALIERVATWSGFGEPHFSAVLQTYERQLWRWWKQTRRGDPEDEKAHSPEE</sequence>
<reference evidence="2" key="1">
    <citation type="submission" date="2023-11" db="EMBL/GenBank/DDBJ databases">
        <authorList>
            <person name="De Vega J J."/>
            <person name="De Vega J J."/>
        </authorList>
    </citation>
    <scope>NUCLEOTIDE SEQUENCE</scope>
</reference>
<comment type="caution">
    <text evidence="2">The sequence shown here is derived from an EMBL/GenBank/DDBJ whole genome shotgun (WGS) entry which is preliminary data.</text>
</comment>
<evidence type="ECO:0000313" key="3">
    <source>
        <dbReference type="Proteomes" id="UP001295794"/>
    </source>
</evidence>
<evidence type="ECO:0000259" key="1">
    <source>
        <dbReference type="Pfam" id="PF20645"/>
    </source>
</evidence>
<keyword evidence="3" id="KW-1185">Reference proteome</keyword>
<name>A0AAD2HIM8_9AGAR</name>
<dbReference type="Pfam" id="PF20645">
    <property type="entry name" value="Rrn7_cyclin_C"/>
    <property type="match status" value="1"/>
</dbReference>
<proteinExistence type="predicted"/>
<dbReference type="InterPro" id="IPR048538">
    <property type="entry name" value="Rrn7_cyclin_C"/>
</dbReference>
<feature type="domain" description="Rrn7/TAF1B C-terminal cyclin" evidence="1">
    <location>
        <begin position="19"/>
        <end position="191"/>
    </location>
</feature>
<organism evidence="2 3">
    <name type="scientific">Mycena citricolor</name>
    <dbReference type="NCBI Taxonomy" id="2018698"/>
    <lineage>
        <taxon>Eukaryota</taxon>
        <taxon>Fungi</taxon>
        <taxon>Dikarya</taxon>
        <taxon>Basidiomycota</taxon>
        <taxon>Agaricomycotina</taxon>
        <taxon>Agaricomycetes</taxon>
        <taxon>Agaricomycetidae</taxon>
        <taxon>Agaricales</taxon>
        <taxon>Marasmiineae</taxon>
        <taxon>Mycenaceae</taxon>
        <taxon>Mycena</taxon>
    </lineage>
</organism>
<accession>A0AAD2HIM8</accession>
<dbReference type="Proteomes" id="UP001295794">
    <property type="component" value="Unassembled WGS sequence"/>
</dbReference>
<protein>
    <recommendedName>
        <fullName evidence="1">Rrn7/TAF1B C-terminal cyclin domain-containing protein</fullName>
    </recommendedName>
</protein>
<dbReference type="AlphaFoldDB" id="A0AAD2HIM8"/>
<gene>
    <name evidence="2" type="ORF">MYCIT1_LOCUS23345</name>
</gene>
<evidence type="ECO:0000313" key="2">
    <source>
        <dbReference type="EMBL" id="CAK5275525.1"/>
    </source>
</evidence>
<dbReference type="EMBL" id="CAVNYO010000405">
    <property type="protein sequence ID" value="CAK5275525.1"/>
    <property type="molecule type" value="Genomic_DNA"/>
</dbReference>